<feature type="transmembrane region" description="Helical" evidence="1">
    <location>
        <begin position="145"/>
        <end position="164"/>
    </location>
</feature>
<feature type="transmembrane region" description="Helical" evidence="1">
    <location>
        <begin position="41"/>
        <end position="61"/>
    </location>
</feature>
<gene>
    <name evidence="2" type="ORF">VUQ09_08810</name>
</gene>
<organism evidence="2">
    <name type="scientific">Dolosigranulum savutiense</name>
    <dbReference type="NCBI Taxonomy" id="3110288"/>
    <lineage>
        <taxon>Bacteria</taxon>
        <taxon>Bacillati</taxon>
        <taxon>Bacillota</taxon>
        <taxon>Bacilli</taxon>
        <taxon>Lactobacillales</taxon>
        <taxon>Carnobacteriaceae</taxon>
        <taxon>Dolosigranulum</taxon>
    </lineage>
</organism>
<dbReference type="AlphaFoldDB" id="A0AB74TTT2"/>
<feature type="transmembrane region" description="Helical" evidence="1">
    <location>
        <begin position="82"/>
        <end position="100"/>
    </location>
</feature>
<evidence type="ECO:0000313" key="2">
    <source>
        <dbReference type="EMBL" id="XBC47623.1"/>
    </source>
</evidence>
<sequence length="233" mass="26924">MPLINRLYKEFVAFIIYMCVLTVGIRVGVQVFDNHLVDSLYYIFVTISSALLFVYSTYCLFNLVYSRKYYFLYSLKYGPDQIVMMLAMVLVVVNYLYYLMYTDYTITTVLELTMKLLSVTTYFVSTATILLLCKGIKLERVSENISIGMILSHLVILVLLYMHYFEDKIGEIIFGIVPLEKIHTIYLSIVPIAIVEIGDQFIVAQNVSIAINIIFVLVSIILYPTAIRIKKDW</sequence>
<feature type="transmembrane region" description="Helical" evidence="1">
    <location>
        <begin position="12"/>
        <end position="29"/>
    </location>
</feature>
<dbReference type="EMBL" id="CP142434">
    <property type="protein sequence ID" value="XBC47623.1"/>
    <property type="molecule type" value="Genomic_DNA"/>
</dbReference>
<reference evidence="2" key="1">
    <citation type="submission" date="2023-12" db="EMBL/GenBank/DDBJ databases">
        <title>Dolosigranulum savutii sp. nov. isolated from human upper respiratory samples collected in Botswana.</title>
        <authorList>
            <person name="Kelly M.S."/>
        </authorList>
    </citation>
    <scope>NUCLEOTIDE SEQUENCE</scope>
    <source>
        <strain evidence="2">MSK312</strain>
    </source>
</reference>
<keyword evidence="1" id="KW-1133">Transmembrane helix</keyword>
<keyword evidence="1" id="KW-0472">Membrane</keyword>
<proteinExistence type="predicted"/>
<accession>A0AB74TTT2</accession>
<keyword evidence="1" id="KW-0812">Transmembrane</keyword>
<name>A0AB74TTT2_9LACT</name>
<feature type="transmembrane region" description="Helical" evidence="1">
    <location>
        <begin position="112"/>
        <end position="133"/>
    </location>
</feature>
<evidence type="ECO:0000256" key="1">
    <source>
        <dbReference type="SAM" id="Phobius"/>
    </source>
</evidence>
<protein>
    <submittedName>
        <fullName evidence="2">Uncharacterized protein</fullName>
    </submittedName>
</protein>
<feature type="transmembrane region" description="Helical" evidence="1">
    <location>
        <begin position="209"/>
        <end position="227"/>
    </location>
</feature>
<dbReference type="RefSeq" id="WP_347297743.1">
    <property type="nucleotide sequence ID" value="NZ_CP142434.1"/>
</dbReference>